<feature type="region of interest" description="Disordered" evidence="1">
    <location>
        <begin position="943"/>
        <end position="1159"/>
    </location>
</feature>
<reference evidence="3 4" key="1">
    <citation type="journal article" date="2013" name="Antonie Van Leeuwenhoek">
        <title>Actinoplanes hulinensis sp. nov., a novel actinomycete isolated from soybean root (Glycine max (L.) Merr).</title>
        <authorList>
            <person name="Shen Y."/>
            <person name="Liu C."/>
            <person name="Wang X."/>
            <person name="Zhao J."/>
            <person name="Jia F."/>
            <person name="Zhang Y."/>
            <person name="Wang L."/>
            <person name="Yang D."/>
            <person name="Xiang W."/>
        </authorList>
    </citation>
    <scope>NUCLEOTIDE SEQUENCE [LARGE SCALE GENOMIC DNA]</scope>
    <source>
        <strain evidence="3 4">NEAU-M9</strain>
    </source>
</reference>
<feature type="compositionally biased region" description="Basic and acidic residues" evidence="1">
    <location>
        <begin position="1704"/>
        <end position="1774"/>
    </location>
</feature>
<proteinExistence type="predicted"/>
<feature type="domain" description="TAFH" evidence="2">
    <location>
        <begin position="1216"/>
        <end position="1316"/>
    </location>
</feature>
<feature type="compositionally biased region" description="Basic and acidic residues" evidence="1">
    <location>
        <begin position="971"/>
        <end position="980"/>
    </location>
</feature>
<feature type="compositionally biased region" description="Basic and acidic residues" evidence="1">
    <location>
        <begin position="1048"/>
        <end position="1068"/>
    </location>
</feature>
<dbReference type="PROSITE" id="PS51119">
    <property type="entry name" value="TAFH"/>
    <property type="match status" value="1"/>
</dbReference>
<gene>
    <name evidence="3" type="ORF">KZ829_15560</name>
</gene>
<feature type="compositionally biased region" description="Polar residues" evidence="1">
    <location>
        <begin position="1646"/>
        <end position="1663"/>
    </location>
</feature>
<feature type="compositionally biased region" description="Basic and acidic residues" evidence="1">
    <location>
        <begin position="1089"/>
        <end position="1159"/>
    </location>
</feature>
<feature type="compositionally biased region" description="Pro residues" evidence="1">
    <location>
        <begin position="537"/>
        <end position="546"/>
    </location>
</feature>
<feature type="compositionally biased region" description="Basic and acidic residues" evidence="1">
    <location>
        <begin position="638"/>
        <end position="652"/>
    </location>
</feature>
<comment type="caution">
    <text evidence="3">The sequence shown here is derived from an EMBL/GenBank/DDBJ whole genome shotgun (WGS) entry which is preliminary data.</text>
</comment>
<feature type="compositionally biased region" description="Low complexity" evidence="1">
    <location>
        <begin position="653"/>
        <end position="744"/>
    </location>
</feature>
<dbReference type="PANTHER" id="PTHR24216:SF65">
    <property type="entry name" value="PAXILLIN-LIKE PROTEIN 1"/>
    <property type="match status" value="1"/>
</dbReference>
<evidence type="ECO:0000313" key="4">
    <source>
        <dbReference type="Proteomes" id="UP001519863"/>
    </source>
</evidence>
<dbReference type="Pfam" id="PF13699">
    <property type="entry name" value="eCIS_core"/>
    <property type="match status" value="1"/>
</dbReference>
<dbReference type="PANTHER" id="PTHR24216">
    <property type="entry name" value="PAXILLIN-RELATED"/>
    <property type="match status" value="1"/>
</dbReference>
<keyword evidence="4" id="KW-1185">Reference proteome</keyword>
<dbReference type="InterPro" id="IPR025295">
    <property type="entry name" value="eCIS_core_dom"/>
</dbReference>
<protein>
    <submittedName>
        <fullName evidence="3">DUF4157 domain-containing protein</fullName>
    </submittedName>
</protein>
<feature type="compositionally biased region" description="Polar residues" evidence="1">
    <location>
        <begin position="1035"/>
        <end position="1047"/>
    </location>
</feature>
<dbReference type="Proteomes" id="UP001519863">
    <property type="component" value="Unassembled WGS sequence"/>
</dbReference>
<accession>A0ABS7B2J5</accession>
<dbReference type="RefSeq" id="WP_220144607.1">
    <property type="nucleotide sequence ID" value="NZ_JAHXZI010000007.1"/>
</dbReference>
<feature type="compositionally biased region" description="Basic and acidic residues" evidence="1">
    <location>
        <begin position="1"/>
        <end position="11"/>
    </location>
</feature>
<feature type="compositionally biased region" description="Basic and acidic residues" evidence="1">
    <location>
        <begin position="811"/>
        <end position="822"/>
    </location>
</feature>
<sequence length="2138" mass="226468">MTSTRATEDRQPSQADRRRKRNRATAAPSPKNIVSGAGQPLDVSVRREVEERLGYDFGQVRLHTDRDADALATLVGADAVTVGTDVFFRAGAYQPDGVDGQRLLVHELLHTVQDPHGLGVLRVGRGDGAVSLPADPAERAAEEGASHPEGAADVEPEAPLPGWMRFATVTADRMRVERLDPATLPDRLTASIVRSLRGDPADWSRRTRVQLSRLPSELVEPVLERLENRLLGPEYERVLDLLGEVEGEVPEPEAHAAPLPEPDVAEWLRNERELARRRAAEERARAQRPAPAPGPELEGHGDSGAAGSTPRNGGERGDQVTPQTGAQVPGPAAARPPAATAAPGSTASSSPGSAAASGPASTAAPTAASAPGSSVPAASATSDSSAAATQGAGGGSKSAAPEQPAKQEVPVASPEASAAKNRPEAADTEVAGVRLKPEDKLEPGRPAGSPVTSGKDTQLFSAAATLDPVRNQDVPELAEPAADPSPPTSVSEVDPGGEPESAWDITLRPEDFLPAQDPDVSAIPTVDMIDPESKAVPPMPSFPAPPVTRADRVQAERDAEDEAAEAEEAEEEPVEPESSLPETEAAAESPAEPEPEAVVAAPPTPGLTLRDPASGTDPKSGPVEAQTTVQEAGGRSDGSGRETEQAAKEEKGTPAAGDKAPAAPEKAAQQPAGGQAAPAPTDAGPTPAEAAPAPAESVPGPASAAPTAAPASAAPTAATPASASASPGSAAPASANRRSAAPEGAEPRAAEPAPRTEPGRSGGTAAAPVEQKKQSEPAPDLSTASPEAGLATAARLKPHRALEAMTGVGRASDRAVGDEHKNLATAPPAMQRPAGAPQTLSGDPKTDAPVQYSKDPAARSTTPENQKAEVAGAKEPEGQIEAEKAEEPSGWDTFKMALGFGIGKVAEWLGFEVDAQELAAKFAGLPTKDEALKQAMAGNAPGVQMTGAADQTSNEQGAAVDTKGQQTVGAARDDTGRGMGEDQVYPDVPPEQMEAQVPGREGGPPPPAGSAPTGVVPAEAASKVAEHDNGPRIQTAFQQGRQGMAQSRQDKDRGFRDSQATHRSRVDTEITINTKDQAGVRGDALADVESERATWRSEQDEELSKLGTKKTDRQAKVRSDVQDREKKADDDVTKEKGASDKKIRDEAANAERDAERERETAVQNSGNWVTKAFEWLKQKVIEIKNAIVRVIRAARDAVVGFIRNFKSAVERWINEARTFIVDAIKKLIDELIEFAKAMVQAIIDLANRIRTLITDLINAAIALVNKLATMLKQIIKDLLDALGKLLKDLLKILLRALLDVIKAIVDAVKQVLAAASHLLGALGKFMFVAIDFLSDPGGWLGGAKNSAVDGAKNHLFREVKSAVKAWFQSKIEEVLGIGKAVFDTLVKGGLTLEKIVKETWDAIVPMLPIIIGEIVITKVIAKLIPGAGWVMAVIDAIRTAIGAMGEILRAFGAVLTWLMSVRQGGAGILFAKAVAAGIVALLELAYEALISGVGKYVAKVGKRLKAVAQRMLKGKKRGTPGESPRDDDGPDRTGERAGETTTGRPDTATPPAVPRSGFPGRPGTIPRPRPPAGPRPDGRPPAGPRPDGRPPAGPGTRAASVPGRPSGDRDTPPPARRPASVPPRPTPAATAKPSVPAGSKDRSGKPGTSTDQKTGTRPASSAAPTPVPGSTPDRARPRQDERAAADARPKPDGGTPKTDGGAPRADRGVSDKPPSTRHDDPDKTARDPDGGRPRPDRDKPSKPERDGDGRPSTRDKRTRREDQRDQRRREEDSPAAKSKRLALIVPKIRKIIKQRTEHGMQDRLFRAMLVRLRMYYRLKVLVGLGQPITMVHAGLSPLVPVEDVNQVPNSVNGTVEDWDDPQDVDELPPPDSLPFVDNELPRSFYIRFINPKFAKDKGRYPPSNRHSSRGMRYIIANDLQNPDSGDTWDLMHLLPRQLGGNAAGTNFIPARNSINKGFYHSFEKFPVPEFGHDPRFTPPHPPFPGWYRIGLQLRSGPARGYPGDRWPEGFPQGLVAAWGVYHRKGRENPRLRSSWAPEQRDSAALTFPPPPQVRGPVNLSTEKDRKKIGNAIKRKDGTRRRDALITALISCQPYVGADPFEDMRVKLTAYTSTGAKLRGLNAILADLEVRYKDRLFTF</sequence>
<feature type="compositionally biased region" description="Polar residues" evidence="1">
    <location>
        <begin position="450"/>
        <end position="460"/>
    </location>
</feature>
<feature type="compositionally biased region" description="Basic and acidic residues" evidence="1">
    <location>
        <begin position="1523"/>
        <end position="1538"/>
    </location>
</feature>
<feature type="compositionally biased region" description="Basic and acidic residues" evidence="1">
    <location>
        <begin position="1673"/>
        <end position="1691"/>
    </location>
</feature>
<name>A0ABS7B2J5_9ACTN</name>
<feature type="compositionally biased region" description="Pro residues" evidence="1">
    <location>
        <begin position="1565"/>
        <end position="1593"/>
    </location>
</feature>
<feature type="region of interest" description="Disordered" evidence="1">
    <location>
        <begin position="131"/>
        <end position="158"/>
    </location>
</feature>
<feature type="compositionally biased region" description="Acidic residues" evidence="1">
    <location>
        <begin position="558"/>
        <end position="575"/>
    </location>
</feature>
<evidence type="ECO:0000313" key="3">
    <source>
        <dbReference type="EMBL" id="MBW6435157.1"/>
    </source>
</evidence>
<feature type="region of interest" description="Disordered" evidence="1">
    <location>
        <begin position="1"/>
        <end position="42"/>
    </location>
</feature>
<feature type="compositionally biased region" description="Low complexity" evidence="1">
    <location>
        <begin position="329"/>
        <end position="390"/>
    </location>
</feature>
<organism evidence="3 4">
    <name type="scientific">Actinoplanes hulinensis</name>
    <dbReference type="NCBI Taxonomy" id="1144547"/>
    <lineage>
        <taxon>Bacteria</taxon>
        <taxon>Bacillati</taxon>
        <taxon>Actinomycetota</taxon>
        <taxon>Actinomycetes</taxon>
        <taxon>Micromonosporales</taxon>
        <taxon>Micromonosporaceae</taxon>
        <taxon>Actinoplanes</taxon>
    </lineage>
</organism>
<feature type="compositionally biased region" description="Pro residues" evidence="1">
    <location>
        <begin position="1612"/>
        <end position="1626"/>
    </location>
</feature>
<feature type="region of interest" description="Disordered" evidence="1">
    <location>
        <begin position="278"/>
        <end position="891"/>
    </location>
</feature>
<dbReference type="InterPro" id="IPR003894">
    <property type="entry name" value="TAFH_NHR1"/>
</dbReference>
<evidence type="ECO:0000259" key="2">
    <source>
        <dbReference type="PROSITE" id="PS51119"/>
    </source>
</evidence>
<feature type="compositionally biased region" description="Basic and acidic residues" evidence="1">
    <location>
        <begin position="136"/>
        <end position="146"/>
    </location>
</feature>
<dbReference type="EMBL" id="JAHXZI010000007">
    <property type="protein sequence ID" value="MBW6435157.1"/>
    <property type="molecule type" value="Genomic_DNA"/>
</dbReference>
<feature type="region of interest" description="Disordered" evidence="1">
    <location>
        <begin position="2031"/>
        <end position="2058"/>
    </location>
</feature>
<feature type="region of interest" description="Disordered" evidence="1">
    <location>
        <begin position="1511"/>
        <end position="1778"/>
    </location>
</feature>
<feature type="compositionally biased region" description="Low complexity" evidence="1">
    <location>
        <begin position="576"/>
        <end position="601"/>
    </location>
</feature>
<feature type="compositionally biased region" description="Basic and acidic residues" evidence="1">
    <location>
        <begin position="872"/>
        <end position="887"/>
    </location>
</feature>
<evidence type="ECO:0000256" key="1">
    <source>
        <dbReference type="SAM" id="MobiDB-lite"/>
    </source>
</evidence>